<dbReference type="EMBL" id="CP058561">
    <property type="protein sequence ID" value="QUH30352.1"/>
    <property type="molecule type" value="Genomic_DNA"/>
</dbReference>
<evidence type="ECO:0000256" key="2">
    <source>
        <dbReference type="SAM" id="SignalP"/>
    </source>
</evidence>
<evidence type="ECO:0000313" key="4">
    <source>
        <dbReference type="Proteomes" id="UP000677305"/>
    </source>
</evidence>
<protein>
    <submittedName>
        <fullName evidence="3">Uncharacterized protein</fullName>
    </submittedName>
</protein>
<dbReference type="KEGG" id="vgu:HYG85_16145"/>
<keyword evidence="4" id="KW-1185">Reference proteome</keyword>
<evidence type="ECO:0000256" key="1">
    <source>
        <dbReference type="SAM" id="Coils"/>
    </source>
</evidence>
<keyword evidence="2" id="KW-0732">Signal</keyword>
<dbReference type="Proteomes" id="UP000677305">
    <property type="component" value="Chromosome"/>
</dbReference>
<organism evidence="3 4">
    <name type="scientific">Vallitalea guaymasensis</name>
    <dbReference type="NCBI Taxonomy" id="1185412"/>
    <lineage>
        <taxon>Bacteria</taxon>
        <taxon>Bacillati</taxon>
        <taxon>Bacillota</taxon>
        <taxon>Clostridia</taxon>
        <taxon>Lachnospirales</taxon>
        <taxon>Vallitaleaceae</taxon>
        <taxon>Vallitalea</taxon>
    </lineage>
</organism>
<feature type="signal peptide" evidence="2">
    <location>
        <begin position="1"/>
        <end position="24"/>
    </location>
</feature>
<accession>A0A8J8SD18</accession>
<dbReference type="AlphaFoldDB" id="A0A8J8SD18"/>
<feature type="coiled-coil region" evidence="1">
    <location>
        <begin position="66"/>
        <end position="97"/>
    </location>
</feature>
<proteinExistence type="predicted"/>
<gene>
    <name evidence="3" type="ORF">HYG85_16145</name>
</gene>
<keyword evidence="1" id="KW-0175">Coiled coil</keyword>
<feature type="chain" id="PRO_5035260035" evidence="2">
    <location>
        <begin position="25"/>
        <end position="275"/>
    </location>
</feature>
<name>A0A8J8SD18_9FIRM</name>
<feature type="coiled-coil region" evidence="1">
    <location>
        <begin position="192"/>
        <end position="236"/>
    </location>
</feature>
<feature type="coiled-coil region" evidence="1">
    <location>
        <begin position="127"/>
        <end position="154"/>
    </location>
</feature>
<evidence type="ECO:0000313" key="3">
    <source>
        <dbReference type="EMBL" id="QUH30352.1"/>
    </source>
</evidence>
<dbReference type="RefSeq" id="WP_212690526.1">
    <property type="nucleotide sequence ID" value="NZ_CP058561.1"/>
</dbReference>
<reference evidence="3 4" key="1">
    <citation type="submission" date="2020-07" db="EMBL/GenBank/DDBJ databases">
        <title>Vallitalea guaymasensis genome.</title>
        <authorList>
            <person name="Postec A."/>
        </authorList>
    </citation>
    <scope>NUCLEOTIDE SEQUENCE [LARGE SCALE GENOMIC DNA]</scope>
    <source>
        <strain evidence="3 4">Ra1766G1</strain>
    </source>
</reference>
<sequence>MIKKIVTLGLGVILSANLMVPTMASETDQDTKTSVEATQTIEKENFQFKDKIAKFRIDKQAKPLTKEEHLAKMNEALAQLEQKYEDGNIEEEKYNEIKEKYTKIIEAIENDEMPELGKGKFLGHVKALSQEELLEKLNEQLAGLETKLNDGKIEQDEYEKIKEKITKTIEAVENGEMPKMGKGKGFMKHGKALSQEEMLEKLNEKLAGLEQKMNNEEITEEQYNSAKERIQEIIEKVEDGEAFDLKVRRARKDKSIIEDKELIINDSSAQEEKSL</sequence>